<dbReference type="Pfam" id="PF00501">
    <property type="entry name" value="AMP-binding"/>
    <property type="match status" value="1"/>
</dbReference>
<dbReference type="SUPFAM" id="SSF46785">
    <property type="entry name" value="Winged helix' DNA-binding domain"/>
    <property type="match status" value="1"/>
</dbReference>
<keyword evidence="6" id="KW-1185">Reference proteome</keyword>
<dbReference type="InterPro" id="IPR020802">
    <property type="entry name" value="TesA-like"/>
</dbReference>
<dbReference type="Proteomes" id="UP001301769">
    <property type="component" value="Unassembled WGS sequence"/>
</dbReference>
<dbReference type="PROSITE" id="PS50075">
    <property type="entry name" value="CARRIER"/>
    <property type="match status" value="1"/>
</dbReference>
<accession>A0AAN6XUW5</accession>
<dbReference type="InterPro" id="IPR036736">
    <property type="entry name" value="ACP-like_sf"/>
</dbReference>
<proteinExistence type="predicted"/>
<dbReference type="SMART" id="SM00824">
    <property type="entry name" value="PKS_TE"/>
    <property type="match status" value="1"/>
</dbReference>
<dbReference type="InterPro" id="IPR036388">
    <property type="entry name" value="WH-like_DNA-bd_sf"/>
</dbReference>
<dbReference type="InterPro" id="IPR029063">
    <property type="entry name" value="SAM-dependent_MTases_sf"/>
</dbReference>
<evidence type="ECO:0000256" key="3">
    <source>
        <dbReference type="ARBA" id="ARBA00022691"/>
    </source>
</evidence>
<evidence type="ECO:0000313" key="5">
    <source>
        <dbReference type="EMBL" id="KAK4207348.1"/>
    </source>
</evidence>
<name>A0AAN6XUW5_9PEZI</name>
<dbReference type="InterPro" id="IPR001077">
    <property type="entry name" value="COMT_C"/>
</dbReference>
<organism evidence="5 6">
    <name type="scientific">Rhypophila decipiens</name>
    <dbReference type="NCBI Taxonomy" id="261697"/>
    <lineage>
        <taxon>Eukaryota</taxon>
        <taxon>Fungi</taxon>
        <taxon>Dikarya</taxon>
        <taxon>Ascomycota</taxon>
        <taxon>Pezizomycotina</taxon>
        <taxon>Sordariomycetes</taxon>
        <taxon>Sordariomycetidae</taxon>
        <taxon>Sordariales</taxon>
        <taxon>Naviculisporaceae</taxon>
        <taxon>Rhypophila</taxon>
    </lineage>
</organism>
<dbReference type="InterPro" id="IPR001031">
    <property type="entry name" value="Thioesterase"/>
</dbReference>
<evidence type="ECO:0000259" key="4">
    <source>
        <dbReference type="PROSITE" id="PS50075"/>
    </source>
</evidence>
<gene>
    <name evidence="5" type="ORF">QBC37DRAFT_444544</name>
</gene>
<dbReference type="Gene3D" id="3.40.50.12780">
    <property type="entry name" value="N-terminal domain of ligase-like"/>
    <property type="match status" value="1"/>
</dbReference>
<dbReference type="Gene3D" id="1.10.1200.10">
    <property type="entry name" value="ACP-like"/>
    <property type="match status" value="1"/>
</dbReference>
<dbReference type="SUPFAM" id="SSF53335">
    <property type="entry name" value="S-adenosyl-L-methionine-dependent methyltransferases"/>
    <property type="match status" value="1"/>
</dbReference>
<dbReference type="InterPro" id="IPR016461">
    <property type="entry name" value="COMT-like"/>
</dbReference>
<dbReference type="SUPFAM" id="SSF47336">
    <property type="entry name" value="ACP-like"/>
    <property type="match status" value="1"/>
</dbReference>
<sequence length="1237" mass="137144">MGSTKEFPSLQDLLRSRATISSHDEPGNLTFYPLGNTTSPVKVSYSELYDRAKTLGEQLENHSLIATGRPILIHLDDHHDTLLYFWAVLLSGGVPVITSPQSLSNVDEYRARHLQHLALLLESPVCITRTDLLHQFECIGNSKAVCLTHRQILAAVRGKSLVRDLHLGTEGGRAGTFLNWIGLDHVASLIEVHLQALYLNADQVHVHAADVVSFPATFLDLCSRHAVARTFAPNFFLAGLASSESFQGQSSNLRDKPELKRWDLSNLRLIASGGEANDVQTCNAVNEVLAQFGAKRDDNIILPGFGMTETCAGAIYNSNFPGYDISSGYKFASVGKCMPGIEMRITRANDGSTELAPPSEIGNLEVRGEVVFQGYYRDPVATGEAFTADGWFRTGDRAFIDNEGNLCLAGRLKDVVNVNGVKILTTELQSAVVAACMTTLWPIDGKDMAQIQDIVTGACVLVNASCTNPVVFGLSEQSMALVPVSTLGKVSGAKMRTMFELGVFDDDLSFFKTTVGDWRKDHLLRAPQEVDCFLDDEQQFLRSGVADICNVEQVSVDLDVSFFQLGFTSMDVIRLKHRIDKGLDVQVAVIDIMKNPTYDPIVTLRSTGTKSPLWLVHPGVGEVLVFVALAKHMDTDDRPIHALRARGFEPGQPKFASITDTVETYAAAIRRLQPSGPYCLAGYSYGAMLAFEVAKRLEDVKFLGSFNLPPHIKTRMKQLGWSMCLLHLAQFLGLLTEETVEDETSSETYRSRGHESALDRIVELSDKSRMAELGLTRDSLARWTDVAYGLQSMAADYEPLGAVDSIDVFHAEPLKVAASSREEWVTEHLSRWADFSRTTPRLHAVGGAHYTMLGTEHTADRDTRRNLIAALRKTADSLEDEIGTLHRYGHIELEKAMVQIGLDNEIFKQFSEADGTLTVDQVSEKTNSDPQLMRRLLRYYATVNILAEVSPSKFTATNLTHNLIQPVVTAALGHYYGICSAQNLHLPSYLKSLSYQNPTDETNTAFHQTYHTTLSPFQYMAQRDPTQLEHFNTYMALRRDSSLSWLSVYPLMERLAPSLSSSDRHRVLYVNIGGGIGHQCAQFREKYPPSTLPGRVILQDLPATIEKALPTPGVENMAWDFFSDDTQPIKGALIYYMRGVPHNHPAHKVKQLFSKIKDAMSHESRLLIDETVLPDMGVGYVAASIDLTMMGAFASMERTESDWKELVQAAGLEWVGSWEYNCANNETVMEVRLPRQA</sequence>
<dbReference type="Gene3D" id="3.40.50.150">
    <property type="entry name" value="Vaccinia Virus protein VP39"/>
    <property type="match status" value="1"/>
</dbReference>
<comment type="caution">
    <text evidence="5">The sequence shown here is derived from an EMBL/GenBank/DDBJ whole genome shotgun (WGS) entry which is preliminary data.</text>
</comment>
<dbReference type="Gene3D" id="3.40.50.1820">
    <property type="entry name" value="alpha/beta hydrolase"/>
    <property type="match status" value="1"/>
</dbReference>
<reference evidence="5" key="2">
    <citation type="submission" date="2023-05" db="EMBL/GenBank/DDBJ databases">
        <authorList>
            <consortium name="Lawrence Berkeley National Laboratory"/>
            <person name="Steindorff A."/>
            <person name="Hensen N."/>
            <person name="Bonometti L."/>
            <person name="Westerberg I."/>
            <person name="Brannstrom I.O."/>
            <person name="Guillou S."/>
            <person name="Cros-Aarteil S."/>
            <person name="Calhoun S."/>
            <person name="Haridas S."/>
            <person name="Kuo A."/>
            <person name="Mondo S."/>
            <person name="Pangilinan J."/>
            <person name="Riley R."/>
            <person name="Labutti K."/>
            <person name="Andreopoulos B."/>
            <person name="Lipzen A."/>
            <person name="Chen C."/>
            <person name="Yanf M."/>
            <person name="Daum C."/>
            <person name="Ng V."/>
            <person name="Clum A."/>
            <person name="Ohm R."/>
            <person name="Martin F."/>
            <person name="Silar P."/>
            <person name="Natvig D."/>
            <person name="Lalanne C."/>
            <person name="Gautier V."/>
            <person name="Ament-Velasquez S.L."/>
            <person name="Kruys A."/>
            <person name="Hutchinson M.I."/>
            <person name="Powell A.J."/>
            <person name="Barry K."/>
            <person name="Miller A.N."/>
            <person name="Grigoriev I.V."/>
            <person name="Debuchy R."/>
            <person name="Gladieux P."/>
            <person name="Thoren M.H."/>
            <person name="Johannesson H."/>
        </authorList>
    </citation>
    <scope>NUCLEOTIDE SEQUENCE</scope>
    <source>
        <strain evidence="5">PSN293</strain>
    </source>
</reference>
<dbReference type="InterPro" id="IPR009081">
    <property type="entry name" value="PP-bd_ACP"/>
</dbReference>
<dbReference type="AlphaFoldDB" id="A0AAN6XUW5"/>
<dbReference type="InterPro" id="IPR042099">
    <property type="entry name" value="ANL_N_sf"/>
</dbReference>
<protein>
    <recommendedName>
        <fullName evidence="4">Carrier domain-containing protein</fullName>
    </recommendedName>
</protein>
<keyword evidence="1" id="KW-0489">Methyltransferase</keyword>
<dbReference type="InterPro" id="IPR036390">
    <property type="entry name" value="WH_DNA-bd_sf"/>
</dbReference>
<dbReference type="GO" id="GO:0008171">
    <property type="term" value="F:O-methyltransferase activity"/>
    <property type="evidence" value="ECO:0007669"/>
    <property type="project" value="InterPro"/>
</dbReference>
<dbReference type="Pfam" id="PF00891">
    <property type="entry name" value="Methyltransf_2"/>
    <property type="match status" value="1"/>
</dbReference>
<dbReference type="PROSITE" id="PS51683">
    <property type="entry name" value="SAM_OMT_II"/>
    <property type="match status" value="1"/>
</dbReference>
<dbReference type="PANTHER" id="PTHR43712:SF1">
    <property type="entry name" value="HYPOTHETICAL O-METHYLTRANSFERASE (EUROFUNG)-RELATED"/>
    <property type="match status" value="1"/>
</dbReference>
<dbReference type="EMBL" id="MU858301">
    <property type="protein sequence ID" value="KAK4207348.1"/>
    <property type="molecule type" value="Genomic_DNA"/>
</dbReference>
<dbReference type="SUPFAM" id="SSF56801">
    <property type="entry name" value="Acetyl-CoA synthetase-like"/>
    <property type="match status" value="1"/>
</dbReference>
<evidence type="ECO:0000256" key="2">
    <source>
        <dbReference type="ARBA" id="ARBA00022679"/>
    </source>
</evidence>
<dbReference type="InterPro" id="IPR000873">
    <property type="entry name" value="AMP-dep_synth/lig_dom"/>
</dbReference>
<dbReference type="Pfam" id="PF00975">
    <property type="entry name" value="Thioesterase"/>
    <property type="match status" value="1"/>
</dbReference>
<dbReference type="InterPro" id="IPR029058">
    <property type="entry name" value="AB_hydrolase_fold"/>
</dbReference>
<keyword evidence="2" id="KW-0808">Transferase</keyword>
<dbReference type="GO" id="GO:0032259">
    <property type="term" value="P:methylation"/>
    <property type="evidence" value="ECO:0007669"/>
    <property type="project" value="UniProtKB-KW"/>
</dbReference>
<dbReference type="Pfam" id="PF00550">
    <property type="entry name" value="PP-binding"/>
    <property type="match status" value="1"/>
</dbReference>
<keyword evidence="3" id="KW-0949">S-adenosyl-L-methionine</keyword>
<dbReference type="SUPFAM" id="SSF53474">
    <property type="entry name" value="alpha/beta-Hydrolases"/>
    <property type="match status" value="1"/>
</dbReference>
<evidence type="ECO:0000256" key="1">
    <source>
        <dbReference type="ARBA" id="ARBA00022603"/>
    </source>
</evidence>
<feature type="domain" description="Carrier" evidence="4">
    <location>
        <begin position="535"/>
        <end position="609"/>
    </location>
</feature>
<dbReference type="PANTHER" id="PTHR43712">
    <property type="entry name" value="PUTATIVE (AFU_ORTHOLOGUE AFUA_4G14580)-RELATED"/>
    <property type="match status" value="1"/>
</dbReference>
<dbReference type="Gene3D" id="1.10.10.10">
    <property type="entry name" value="Winged helix-like DNA-binding domain superfamily/Winged helix DNA-binding domain"/>
    <property type="match status" value="1"/>
</dbReference>
<reference evidence="5" key="1">
    <citation type="journal article" date="2023" name="Mol. Phylogenet. Evol.">
        <title>Genome-scale phylogeny and comparative genomics of the fungal order Sordariales.</title>
        <authorList>
            <person name="Hensen N."/>
            <person name="Bonometti L."/>
            <person name="Westerberg I."/>
            <person name="Brannstrom I.O."/>
            <person name="Guillou S."/>
            <person name="Cros-Aarteil S."/>
            <person name="Calhoun S."/>
            <person name="Haridas S."/>
            <person name="Kuo A."/>
            <person name="Mondo S."/>
            <person name="Pangilinan J."/>
            <person name="Riley R."/>
            <person name="LaButti K."/>
            <person name="Andreopoulos B."/>
            <person name="Lipzen A."/>
            <person name="Chen C."/>
            <person name="Yan M."/>
            <person name="Daum C."/>
            <person name="Ng V."/>
            <person name="Clum A."/>
            <person name="Steindorff A."/>
            <person name="Ohm R.A."/>
            <person name="Martin F."/>
            <person name="Silar P."/>
            <person name="Natvig D.O."/>
            <person name="Lalanne C."/>
            <person name="Gautier V."/>
            <person name="Ament-Velasquez S.L."/>
            <person name="Kruys A."/>
            <person name="Hutchinson M.I."/>
            <person name="Powell A.J."/>
            <person name="Barry K."/>
            <person name="Miller A.N."/>
            <person name="Grigoriev I.V."/>
            <person name="Debuchy R."/>
            <person name="Gladieux P."/>
            <person name="Hiltunen Thoren M."/>
            <person name="Johannesson H."/>
        </authorList>
    </citation>
    <scope>NUCLEOTIDE SEQUENCE</scope>
    <source>
        <strain evidence="5">PSN293</strain>
    </source>
</reference>
<evidence type="ECO:0000313" key="6">
    <source>
        <dbReference type="Proteomes" id="UP001301769"/>
    </source>
</evidence>